<name>A0A7C8MFH0_9PLEO</name>
<protein>
    <submittedName>
        <fullName evidence="1">Uncharacterized protein</fullName>
    </submittedName>
</protein>
<proteinExistence type="predicted"/>
<accession>A0A7C8MFH0</accession>
<dbReference type="Proteomes" id="UP000481861">
    <property type="component" value="Unassembled WGS sequence"/>
</dbReference>
<evidence type="ECO:0000313" key="2">
    <source>
        <dbReference type="Proteomes" id="UP000481861"/>
    </source>
</evidence>
<comment type="caution">
    <text evidence="1">The sequence shown here is derived from an EMBL/GenBank/DDBJ whole genome shotgun (WGS) entry which is preliminary data.</text>
</comment>
<evidence type="ECO:0000313" key="1">
    <source>
        <dbReference type="EMBL" id="KAF2876339.1"/>
    </source>
</evidence>
<sequence length="150" mass="16529">MATEFLGWEGRLQSETGQMFDLVIVYSAMTVLVRVSFCASPSNYPCMESTRSGFLRAVVQRAHVLSTPCVGCLLVLNPAGASETEVGLIRLSRRPRRTGRGRFHNRVGDSGKVVKSRPSRLRQGCSQLGPCLRLLARLGAHVSIYLPPLW</sequence>
<dbReference type="AlphaFoldDB" id="A0A7C8MFH0"/>
<gene>
    <name evidence="1" type="ORF">BDV95DRAFT_223177</name>
</gene>
<keyword evidence="2" id="KW-1185">Reference proteome</keyword>
<dbReference type="EMBL" id="JAADJZ010000003">
    <property type="protein sequence ID" value="KAF2876339.1"/>
    <property type="molecule type" value="Genomic_DNA"/>
</dbReference>
<organism evidence="1 2">
    <name type="scientific">Massariosphaeria phaeospora</name>
    <dbReference type="NCBI Taxonomy" id="100035"/>
    <lineage>
        <taxon>Eukaryota</taxon>
        <taxon>Fungi</taxon>
        <taxon>Dikarya</taxon>
        <taxon>Ascomycota</taxon>
        <taxon>Pezizomycotina</taxon>
        <taxon>Dothideomycetes</taxon>
        <taxon>Pleosporomycetidae</taxon>
        <taxon>Pleosporales</taxon>
        <taxon>Pleosporales incertae sedis</taxon>
        <taxon>Massariosphaeria</taxon>
    </lineage>
</organism>
<reference evidence="1 2" key="1">
    <citation type="submission" date="2020-01" db="EMBL/GenBank/DDBJ databases">
        <authorList>
            <consortium name="DOE Joint Genome Institute"/>
            <person name="Haridas S."/>
            <person name="Albert R."/>
            <person name="Binder M."/>
            <person name="Bloem J."/>
            <person name="Labutti K."/>
            <person name="Salamov A."/>
            <person name="Andreopoulos B."/>
            <person name="Baker S.E."/>
            <person name="Barry K."/>
            <person name="Bills G."/>
            <person name="Bluhm B.H."/>
            <person name="Cannon C."/>
            <person name="Castanera R."/>
            <person name="Culley D.E."/>
            <person name="Daum C."/>
            <person name="Ezra D."/>
            <person name="Gonzalez J.B."/>
            <person name="Henrissat B."/>
            <person name="Kuo A."/>
            <person name="Liang C."/>
            <person name="Lipzen A."/>
            <person name="Lutzoni F."/>
            <person name="Magnuson J."/>
            <person name="Mondo S."/>
            <person name="Nolan M."/>
            <person name="Ohm R."/>
            <person name="Pangilinan J."/>
            <person name="Park H.-J.H."/>
            <person name="Ramirez L."/>
            <person name="Alfaro M."/>
            <person name="Sun H."/>
            <person name="Tritt A."/>
            <person name="Yoshinaga Y."/>
            <person name="Zwiers L.-H.L."/>
            <person name="Turgeon B.G."/>
            <person name="Goodwin S.B."/>
            <person name="Spatafora J.W."/>
            <person name="Crous P.W."/>
            <person name="Grigoriev I.V."/>
        </authorList>
    </citation>
    <scope>NUCLEOTIDE SEQUENCE [LARGE SCALE GENOMIC DNA]</scope>
    <source>
        <strain evidence="1 2">CBS 611.86</strain>
    </source>
</reference>